<keyword evidence="7" id="KW-0235">DNA replication</keyword>
<dbReference type="PROSITE" id="PS00116">
    <property type="entry name" value="DNA_POLYMERASE_B"/>
    <property type="match status" value="1"/>
</dbReference>
<dbReference type="Pfam" id="PF21474">
    <property type="entry name" value="DNApolII_N"/>
    <property type="match status" value="1"/>
</dbReference>
<dbReference type="CDD" id="cd05537">
    <property type="entry name" value="POLBc_Pol_II"/>
    <property type="match status" value="1"/>
</dbReference>
<sequence length="818" mass="93201">MEIPADKLLSGFLLTRQAFDTQQGICLSYWLKTEQGPANVLVTQQSTVFFVEATLQQQVTQYLNDHAISYEKITPLALKTFNQQSVCAIYFRSMRDYYRAKEILASYRIKCYEDDFRPEDRFLMERFVTAHCQFNVSEQAIMAENTSSHAAPRIYAQQCRPIPKTQIDSGFLLDMVSLDIECSMQGELYSIGLYSHALNGKSLTQVLMIGDNSNTKSKLPLIERQQIAPCIRWLEDEKALLVALIDWFKQHDPDVVIGWNVVQFDFNVLQKRCDLYQLLFSIGRDGKAPRWRKNNNSGQQYIDIAGRVVLDGIDLLKTATYNFPSFSLDYVATELLARGKKVEDVDNRVQEITDNFHHDKLALAAYNLEDCRLVTQIFEKTQLLEFAMLRAQLTGLTLDRIGGSVAAFTNLYLPKLHRAGYVAPNLGDGLKGLVSPGGYVMDSIPGLYQNVLVLDFKSLYPSIIRSFNIDPMGMIEGLKAPEDAIEGFDGAYFSRDKHFLPQIIKDLWQERDKAKQENNAALSQAIKIIMNSFYGVLGSTGCRFFDPRLSGSITKRGHQLLKQTQVWIEAKGYRVIYGDTDSIFVHVGNDKSAEQSRALGASLAEFINSQWQQKLEAEFHIKSELEIEFETHFSQFFMPTIRGLDVGTKKRYAGLVRENGDTQIIFKGLESVRTDWTELAKTFQRSLYLKVFNQEPVKEYVMQVVQDTYDGKLDDLLVYRKRIRKRLSEYVKNVPPHIKAARAADAINQQQGKPLKFQGKGWIEYYLTTAGPQAKGYVTAPLDYQLYIDKQIATVADAILPFINESFTAIVDQQQSLF</sequence>
<evidence type="ECO:0000256" key="2">
    <source>
        <dbReference type="ARBA" id="ARBA00022679"/>
    </source>
</evidence>
<evidence type="ECO:0000256" key="1">
    <source>
        <dbReference type="ARBA" id="ARBA00005755"/>
    </source>
</evidence>
<accession>A0ABQ6GM97</accession>
<dbReference type="InterPro" id="IPR006133">
    <property type="entry name" value="DNA-dir_DNA_pol_B_exonuc"/>
</dbReference>
<evidence type="ECO:0000259" key="8">
    <source>
        <dbReference type="Pfam" id="PF00136"/>
    </source>
</evidence>
<dbReference type="InterPro" id="IPR017964">
    <property type="entry name" value="DNA-dir_DNA_pol_B_CS"/>
</dbReference>
<dbReference type="PANTHER" id="PTHR10322">
    <property type="entry name" value="DNA POLYMERASE CATALYTIC SUBUNIT"/>
    <property type="match status" value="1"/>
</dbReference>
<keyword evidence="4 7" id="KW-0239">DNA-directed DNA polymerase</keyword>
<dbReference type="Gene3D" id="1.10.132.60">
    <property type="entry name" value="DNA polymerase family B, C-terminal domain"/>
    <property type="match status" value="1"/>
</dbReference>
<dbReference type="InterPro" id="IPR042087">
    <property type="entry name" value="DNA_pol_B_thumb"/>
</dbReference>
<reference evidence="10 11" key="1">
    <citation type="submission" date="2023-03" db="EMBL/GenBank/DDBJ databases">
        <title>Draft genome sequence of Thalassotalea insulae KCTC 62186T.</title>
        <authorList>
            <person name="Sawabe T."/>
        </authorList>
    </citation>
    <scope>NUCLEOTIDE SEQUENCE [LARGE SCALE GENOMIC DNA]</scope>
    <source>
        <strain evidence="10 11">KCTC 62186</strain>
    </source>
</reference>
<dbReference type="InterPro" id="IPR012337">
    <property type="entry name" value="RNaseH-like_sf"/>
</dbReference>
<dbReference type="Gene3D" id="3.30.70.2250">
    <property type="match status" value="1"/>
</dbReference>
<feature type="domain" description="DNA-directed DNA polymerase family B exonuclease" evidence="9">
    <location>
        <begin position="110"/>
        <end position="331"/>
    </location>
</feature>
<dbReference type="InterPro" id="IPR043502">
    <property type="entry name" value="DNA/RNA_pol_sf"/>
</dbReference>
<dbReference type="Gene3D" id="3.90.1600.10">
    <property type="entry name" value="Palm domain of DNA polymerase"/>
    <property type="match status" value="2"/>
</dbReference>
<evidence type="ECO:0000259" key="9">
    <source>
        <dbReference type="Pfam" id="PF03104"/>
    </source>
</evidence>
<evidence type="ECO:0000256" key="6">
    <source>
        <dbReference type="ARBA" id="ARBA00049244"/>
    </source>
</evidence>
<dbReference type="PANTHER" id="PTHR10322:SF23">
    <property type="entry name" value="DNA POLYMERASE DELTA CATALYTIC SUBUNIT"/>
    <property type="match status" value="1"/>
</dbReference>
<evidence type="ECO:0000313" key="11">
    <source>
        <dbReference type="Proteomes" id="UP001157186"/>
    </source>
</evidence>
<organism evidence="10 11">
    <name type="scientific">Thalassotalea insulae</name>
    <dbReference type="NCBI Taxonomy" id="2056778"/>
    <lineage>
        <taxon>Bacteria</taxon>
        <taxon>Pseudomonadati</taxon>
        <taxon>Pseudomonadota</taxon>
        <taxon>Gammaproteobacteria</taxon>
        <taxon>Alteromonadales</taxon>
        <taxon>Colwelliaceae</taxon>
        <taxon>Thalassotalea</taxon>
    </lineage>
</organism>
<dbReference type="InterPro" id="IPR023211">
    <property type="entry name" value="DNA_pol_palm_dom_sf"/>
</dbReference>
<evidence type="ECO:0000256" key="5">
    <source>
        <dbReference type="ARBA" id="ARBA00023125"/>
    </source>
</evidence>
<dbReference type="SMART" id="SM00486">
    <property type="entry name" value="POLBc"/>
    <property type="match status" value="1"/>
</dbReference>
<dbReference type="PRINTS" id="PR00106">
    <property type="entry name" value="DNAPOLB"/>
</dbReference>
<keyword evidence="5 7" id="KW-0238">DNA-binding</keyword>
<gene>
    <name evidence="10" type="primary">polB</name>
    <name evidence="10" type="ORF">tinsulaeT_00790</name>
</gene>
<evidence type="ECO:0000256" key="3">
    <source>
        <dbReference type="ARBA" id="ARBA00022695"/>
    </source>
</evidence>
<dbReference type="CDD" id="cd05784">
    <property type="entry name" value="DNA_polB_II_exo"/>
    <property type="match status" value="1"/>
</dbReference>
<dbReference type="Pfam" id="PF03104">
    <property type="entry name" value="DNA_pol_B_exo1"/>
    <property type="match status" value="1"/>
</dbReference>
<name>A0ABQ6GM97_9GAMM</name>
<keyword evidence="3 7" id="KW-0548">Nucleotidyltransferase</keyword>
<dbReference type="InterPro" id="IPR006172">
    <property type="entry name" value="DNA-dir_DNA_pol_B"/>
</dbReference>
<comment type="caution">
    <text evidence="10">The sequence shown here is derived from an EMBL/GenBank/DDBJ whole genome shotgun (WGS) entry which is preliminary data.</text>
</comment>
<dbReference type="RefSeq" id="WP_284242531.1">
    <property type="nucleotide sequence ID" value="NZ_BSST01000001.1"/>
</dbReference>
<dbReference type="Pfam" id="PF00136">
    <property type="entry name" value="DNA_pol_B"/>
    <property type="match status" value="1"/>
</dbReference>
<evidence type="ECO:0000256" key="4">
    <source>
        <dbReference type="ARBA" id="ARBA00022932"/>
    </source>
</evidence>
<keyword evidence="11" id="KW-1185">Reference proteome</keyword>
<feature type="domain" description="DNA-directed DNA polymerase family B multifunctional" evidence="8">
    <location>
        <begin position="413"/>
        <end position="745"/>
    </location>
</feature>
<dbReference type="InterPro" id="IPR006134">
    <property type="entry name" value="DNA-dir_DNA_pol_B_multi_dom"/>
</dbReference>
<dbReference type="EMBL" id="BSST01000001">
    <property type="protein sequence ID" value="GLX76739.1"/>
    <property type="molecule type" value="Genomic_DNA"/>
</dbReference>
<dbReference type="EC" id="2.7.7.7" evidence="7"/>
<dbReference type="NCBIfam" id="NF004421">
    <property type="entry name" value="PRK05762.1-2"/>
    <property type="match status" value="1"/>
</dbReference>
<dbReference type="Gene3D" id="3.30.420.10">
    <property type="entry name" value="Ribonuclease H-like superfamily/Ribonuclease H"/>
    <property type="match status" value="1"/>
</dbReference>
<dbReference type="InterPro" id="IPR050240">
    <property type="entry name" value="DNA_pol_type-B"/>
</dbReference>
<keyword evidence="2 7" id="KW-0808">Transferase</keyword>
<protein>
    <recommendedName>
        <fullName evidence="7">DNA polymerase</fullName>
        <ecNumber evidence="7">2.7.7.7</ecNumber>
    </recommendedName>
</protein>
<dbReference type="InterPro" id="IPR036397">
    <property type="entry name" value="RNaseH_sf"/>
</dbReference>
<comment type="catalytic activity">
    <reaction evidence="6 7">
        <text>DNA(n) + a 2'-deoxyribonucleoside 5'-triphosphate = DNA(n+1) + diphosphate</text>
        <dbReference type="Rhea" id="RHEA:22508"/>
        <dbReference type="Rhea" id="RHEA-COMP:17339"/>
        <dbReference type="Rhea" id="RHEA-COMP:17340"/>
        <dbReference type="ChEBI" id="CHEBI:33019"/>
        <dbReference type="ChEBI" id="CHEBI:61560"/>
        <dbReference type="ChEBI" id="CHEBI:173112"/>
        <dbReference type="EC" id="2.7.7.7"/>
    </reaction>
</comment>
<dbReference type="SUPFAM" id="SSF53098">
    <property type="entry name" value="Ribonuclease H-like"/>
    <property type="match status" value="1"/>
</dbReference>
<dbReference type="Proteomes" id="UP001157186">
    <property type="component" value="Unassembled WGS sequence"/>
</dbReference>
<evidence type="ECO:0000256" key="7">
    <source>
        <dbReference type="RuleBase" id="RU000442"/>
    </source>
</evidence>
<evidence type="ECO:0000313" key="10">
    <source>
        <dbReference type="EMBL" id="GLX76739.1"/>
    </source>
</evidence>
<comment type="similarity">
    <text evidence="1 7">Belongs to the DNA polymerase type-B family.</text>
</comment>
<dbReference type="Gene3D" id="2.40.50.590">
    <property type="match status" value="1"/>
</dbReference>
<dbReference type="SUPFAM" id="SSF56672">
    <property type="entry name" value="DNA/RNA polymerases"/>
    <property type="match status" value="1"/>
</dbReference>
<proteinExistence type="inferred from homology"/>